<organism evidence="2 3">
    <name type="scientific">Phyllosticta capitalensis</name>
    <dbReference type="NCBI Taxonomy" id="121624"/>
    <lineage>
        <taxon>Eukaryota</taxon>
        <taxon>Fungi</taxon>
        <taxon>Dikarya</taxon>
        <taxon>Ascomycota</taxon>
        <taxon>Pezizomycotina</taxon>
        <taxon>Dothideomycetes</taxon>
        <taxon>Dothideomycetes incertae sedis</taxon>
        <taxon>Botryosphaeriales</taxon>
        <taxon>Phyllostictaceae</taxon>
        <taxon>Phyllosticta</taxon>
    </lineage>
</organism>
<accession>A0ABR1Z030</accession>
<evidence type="ECO:0000313" key="2">
    <source>
        <dbReference type="EMBL" id="KAK8244326.1"/>
    </source>
</evidence>
<sequence length="230" mass="26313">MTSTCSTMRSLKRKAADSVEPLPPAKLTNRRNVQREEHEDTDASSLRIWITTLQPRKEPGNVDTVQPTLQAQRCDEIVESARSTFLKRGPPFANQVIKRETRAPASAERSDHETAYYPRVEQWQAIRVTENSLSPSLVQQKEQHPLQQHPGEKFRDGRSLTPPEAQLRAVQEEMDDSGSSLPVDQLHKAVFTEFEQTVQTLAIQESDNAGKRVWQDTLREFLLYQNPELR</sequence>
<feature type="region of interest" description="Disordered" evidence="1">
    <location>
        <begin position="1"/>
        <end position="44"/>
    </location>
</feature>
<evidence type="ECO:0000313" key="3">
    <source>
        <dbReference type="Proteomes" id="UP001492380"/>
    </source>
</evidence>
<dbReference type="EMBL" id="JBBWRZ010000002">
    <property type="protein sequence ID" value="KAK8244326.1"/>
    <property type="molecule type" value="Genomic_DNA"/>
</dbReference>
<keyword evidence="3" id="KW-1185">Reference proteome</keyword>
<evidence type="ECO:0000256" key="1">
    <source>
        <dbReference type="SAM" id="MobiDB-lite"/>
    </source>
</evidence>
<proteinExistence type="predicted"/>
<name>A0ABR1Z030_9PEZI</name>
<comment type="caution">
    <text evidence="2">The sequence shown here is derived from an EMBL/GenBank/DDBJ whole genome shotgun (WGS) entry which is preliminary data.</text>
</comment>
<gene>
    <name evidence="2" type="ORF">HDK90DRAFT_152606</name>
</gene>
<dbReference type="Proteomes" id="UP001492380">
    <property type="component" value="Unassembled WGS sequence"/>
</dbReference>
<reference evidence="2 3" key="1">
    <citation type="submission" date="2024-04" db="EMBL/GenBank/DDBJ databases">
        <title>Phyllosticta paracitricarpa is synonymous to the EU quarantine fungus P. citricarpa based on phylogenomic analyses.</title>
        <authorList>
            <consortium name="Lawrence Berkeley National Laboratory"/>
            <person name="Van Ingen-Buijs V.A."/>
            <person name="Van Westerhoven A.C."/>
            <person name="Haridas S."/>
            <person name="Skiadas P."/>
            <person name="Martin F."/>
            <person name="Groenewald J.Z."/>
            <person name="Crous P.W."/>
            <person name="Seidl M.F."/>
        </authorList>
    </citation>
    <scope>NUCLEOTIDE SEQUENCE [LARGE SCALE GENOMIC DNA]</scope>
    <source>
        <strain evidence="2 3">CBS 123374</strain>
    </source>
</reference>
<feature type="region of interest" description="Disordered" evidence="1">
    <location>
        <begin position="137"/>
        <end position="160"/>
    </location>
</feature>
<protein>
    <submittedName>
        <fullName evidence="2">Uncharacterized protein</fullName>
    </submittedName>
</protein>